<keyword evidence="2" id="KW-1185">Reference proteome</keyword>
<proteinExistence type="predicted"/>
<accession>B0JJS2</accession>
<name>B0JJS2_MICAN</name>
<gene>
    <name evidence="1" type="ordered locus">MAE_28920</name>
</gene>
<protein>
    <submittedName>
        <fullName evidence="1">Uncharacterized protein</fullName>
    </submittedName>
</protein>
<organism evidence="1 2">
    <name type="scientific">Microcystis aeruginosa (strain NIES-843 / IAM M-2473)</name>
    <dbReference type="NCBI Taxonomy" id="449447"/>
    <lineage>
        <taxon>Bacteria</taxon>
        <taxon>Bacillati</taxon>
        <taxon>Cyanobacteriota</taxon>
        <taxon>Cyanophyceae</taxon>
        <taxon>Oscillatoriophycideae</taxon>
        <taxon>Chroococcales</taxon>
        <taxon>Microcystaceae</taxon>
        <taxon>Microcystis</taxon>
    </lineage>
</organism>
<sequence length="91" mass="10723">MSSRQFFKLSPKRSLWIRCTITIHISIQQHQNKFLVLNKINISPTKSWFFRTYTVENSLSSLSVQQCSKVDKYQSNKNSKPYYTSFTSMSC</sequence>
<dbReference type="EnsemblBacteria" id="BAG02714">
    <property type="protein sequence ID" value="BAG02714"/>
    <property type="gene ID" value="MAE_28920"/>
</dbReference>
<evidence type="ECO:0000313" key="2">
    <source>
        <dbReference type="Proteomes" id="UP000001510"/>
    </source>
</evidence>
<dbReference type="STRING" id="449447.MAE_28920"/>
<dbReference type="AlphaFoldDB" id="B0JJS2"/>
<dbReference type="PaxDb" id="449447-MAE_28920"/>
<dbReference type="Proteomes" id="UP000001510">
    <property type="component" value="Chromosome"/>
</dbReference>
<evidence type="ECO:0000313" key="1">
    <source>
        <dbReference type="EMBL" id="BAG02714.1"/>
    </source>
</evidence>
<dbReference type="EMBL" id="AP009552">
    <property type="protein sequence ID" value="BAG02714.1"/>
    <property type="molecule type" value="Genomic_DNA"/>
</dbReference>
<dbReference type="KEGG" id="mar:MAE_28920"/>
<dbReference type="HOGENOM" id="CLU_2423622_0_0_3"/>
<reference evidence="1 2" key="1">
    <citation type="journal article" date="2007" name="DNA Res.">
        <title>Complete genomic structure of the bloom-forming toxic cyanobacterium Microcystis aeruginosa NIES-843.</title>
        <authorList>
            <person name="Kaneko T."/>
            <person name="Nakajima N."/>
            <person name="Okamoto S."/>
            <person name="Suzuki I."/>
            <person name="Tanabe Y."/>
            <person name="Tamaoki M."/>
            <person name="Nakamura Y."/>
            <person name="Kasai F."/>
            <person name="Watanabe A."/>
            <person name="Kawashima K."/>
            <person name="Kishida Y."/>
            <person name="Ono A."/>
            <person name="Shimizu Y."/>
            <person name="Takahashi C."/>
            <person name="Minami C."/>
            <person name="Fujishiro T."/>
            <person name="Kohara M."/>
            <person name="Katoh M."/>
            <person name="Nakazaki N."/>
            <person name="Nakayama S."/>
            <person name="Yamada M."/>
            <person name="Tabata S."/>
            <person name="Watanabe M.M."/>
        </authorList>
    </citation>
    <scope>NUCLEOTIDE SEQUENCE [LARGE SCALE GENOMIC DNA]</scope>
    <source>
        <strain evidence="2">NIES-843 / IAM M-247</strain>
    </source>
</reference>